<protein>
    <submittedName>
        <fullName evidence="4">DDE-domain-containing protein</fullName>
    </submittedName>
</protein>
<dbReference type="GO" id="GO:0005634">
    <property type="term" value="C:nucleus"/>
    <property type="evidence" value="ECO:0007669"/>
    <property type="project" value="TreeGrafter"/>
</dbReference>
<evidence type="ECO:0000256" key="1">
    <source>
        <dbReference type="ARBA" id="ARBA00023125"/>
    </source>
</evidence>
<dbReference type="Gene3D" id="3.30.420.10">
    <property type="entry name" value="Ribonuclease H-like superfamily/Ribonuclease H"/>
    <property type="match status" value="1"/>
</dbReference>
<organism evidence="4 5">
    <name type="scientific">Mycena venus</name>
    <dbReference type="NCBI Taxonomy" id="2733690"/>
    <lineage>
        <taxon>Eukaryota</taxon>
        <taxon>Fungi</taxon>
        <taxon>Dikarya</taxon>
        <taxon>Basidiomycota</taxon>
        <taxon>Agaricomycotina</taxon>
        <taxon>Agaricomycetes</taxon>
        <taxon>Agaricomycetidae</taxon>
        <taxon>Agaricales</taxon>
        <taxon>Marasmiineae</taxon>
        <taxon>Mycenaceae</taxon>
        <taxon>Mycena</taxon>
    </lineage>
</organism>
<dbReference type="SUPFAM" id="SSF54160">
    <property type="entry name" value="Chromo domain-like"/>
    <property type="match status" value="1"/>
</dbReference>
<evidence type="ECO:0000259" key="3">
    <source>
        <dbReference type="PROSITE" id="PS51253"/>
    </source>
</evidence>
<dbReference type="InterPro" id="IPR036397">
    <property type="entry name" value="RNaseH_sf"/>
</dbReference>
<evidence type="ECO:0000313" key="5">
    <source>
        <dbReference type="Proteomes" id="UP000620124"/>
    </source>
</evidence>
<sequence length="1035" mass="114418">MDFTLPHCSRASAPLNGHIYGSPSHFEACSCPIFPSDKPPFRHYSCFSHPYFMPNCAPCHAGPPGTADNAPNDDFTDLPALVDIDDDNDDDAELCDDDLEHLPYEERVQLALTAIRASVMSERGACKYYRVTRGTVQNCAKGVPTRKDAHAHERKLSEAKESILKEWVKVMGARGIPLSLPTIVDYASELAGEDVGINWAKRFKERHPDLKVKWTTGLEECRARALNRPVVHEYFELLRETIERYDIKSKNIYNMDEKGIQLGIGDKIRVLVDRDQKAVQKIDSGNRDLVTIIECIRSDGTALHPSIVFEGQRRDLRWGENNPCNASISISPNGWMDQQLGRLWLEKDFAPETAALLDDPGDYRLVILDGHNSHCSWPFIDFAQKHRIIILCLPSHTTHALQPCDVGVFGPLAKKWKALVSEAAQPLPARLPSLLVPVATASSSSTSVANSGVPSAPSSASNTTAATHSTSATSDGSTSSINRSSATINDTRPSTPPRPDETAQELLRACYTIALPSPLRGTASRQAMMAENEDLRRIAKAAGVELEKSYAQTILMDKENARLRKQLHAKKNKQKRTYTTTQARLMTSAEMSQKLLEEVQRKQMSELHKGLRQAVFPGIRTRHIQQANADKAAKKAEKAAEREAAKAAREAEKAAAKTAKAAEKEAAKAAKAAEKEAAKAAKAARGRGAWTRTRTRSRGRTRDDEDSVDEEEDPGHESSVERSPSSITDHSARCTPSQSPSLSPSSSRSSSPTANAVTEEDSDDDDGEGETGIESINGHRWAARRNLELQVVWTDGDVTWEPLSTVNDCAAMDDYLAHRDVDDPICLSKRKFLMNTSLKATNDPTSASTLSFWFWDLKRPTATKWMSNIATPDTTPSYDWEVDELSQAIRDTIPKYPGIQYGFLYGTSCRSRPTVRVPVDYGVEKATSMDDLLTEHWVPSSGAPNVRNMSVGRVKVDSFPLESSLKLSYSYTIFYVPQDALPPQTELNICPPIMHANVPWYGNILVMRHGTRKPVINMDQYDARLVDIIVASGTS</sequence>
<feature type="domain" description="HTH CENPB-type" evidence="3">
    <location>
        <begin position="148"/>
        <end position="213"/>
    </location>
</feature>
<dbReference type="InterPro" id="IPR016197">
    <property type="entry name" value="Chromo-like_dom_sf"/>
</dbReference>
<proteinExistence type="predicted"/>
<feature type="compositionally biased region" description="Low complexity" evidence="2">
    <location>
        <begin position="446"/>
        <end position="480"/>
    </location>
</feature>
<dbReference type="GO" id="GO:0003677">
    <property type="term" value="F:DNA binding"/>
    <property type="evidence" value="ECO:0007669"/>
    <property type="project" value="UniProtKB-KW"/>
</dbReference>
<dbReference type="PANTHER" id="PTHR19303:SF74">
    <property type="entry name" value="POGO TRANSPOSABLE ELEMENT WITH KRAB DOMAIN"/>
    <property type="match status" value="1"/>
</dbReference>
<accession>A0A8H6Z812</accession>
<gene>
    <name evidence="4" type="ORF">MVEN_00121500</name>
</gene>
<feature type="compositionally biased region" description="Low complexity" evidence="2">
    <location>
        <begin position="680"/>
        <end position="692"/>
    </location>
</feature>
<dbReference type="Proteomes" id="UP000620124">
    <property type="component" value="Unassembled WGS sequence"/>
</dbReference>
<feature type="compositionally biased region" description="Low complexity" evidence="2">
    <location>
        <begin position="736"/>
        <end position="752"/>
    </location>
</feature>
<comment type="caution">
    <text evidence="4">The sequence shown here is derived from an EMBL/GenBank/DDBJ whole genome shotgun (WGS) entry which is preliminary data.</text>
</comment>
<dbReference type="PROSITE" id="PS51253">
    <property type="entry name" value="HTH_CENPB"/>
    <property type="match status" value="1"/>
</dbReference>
<feature type="region of interest" description="Disordered" evidence="2">
    <location>
        <begin position="673"/>
        <end position="776"/>
    </location>
</feature>
<dbReference type="InterPro" id="IPR006600">
    <property type="entry name" value="HTH_CenpB_DNA-bd_dom"/>
</dbReference>
<feature type="compositionally biased region" description="Polar residues" evidence="2">
    <location>
        <begin position="481"/>
        <end position="493"/>
    </location>
</feature>
<dbReference type="InterPro" id="IPR004875">
    <property type="entry name" value="DDE_SF_endonuclease_dom"/>
</dbReference>
<dbReference type="Pfam" id="PF03184">
    <property type="entry name" value="DDE_1"/>
    <property type="match status" value="1"/>
</dbReference>
<dbReference type="EMBL" id="JACAZI010000001">
    <property type="protein sequence ID" value="KAF7372587.1"/>
    <property type="molecule type" value="Genomic_DNA"/>
</dbReference>
<dbReference type="PANTHER" id="PTHR19303">
    <property type="entry name" value="TRANSPOSON"/>
    <property type="match status" value="1"/>
</dbReference>
<keyword evidence="1" id="KW-0238">DNA-binding</keyword>
<dbReference type="Gene3D" id="2.40.50.40">
    <property type="match status" value="1"/>
</dbReference>
<dbReference type="AlphaFoldDB" id="A0A8H6Z812"/>
<feature type="region of interest" description="Disordered" evidence="2">
    <location>
        <begin position="625"/>
        <end position="652"/>
    </location>
</feature>
<dbReference type="Pfam" id="PF03221">
    <property type="entry name" value="HTH_Tnp_Tc5"/>
    <property type="match status" value="1"/>
</dbReference>
<feature type="compositionally biased region" description="Basic and acidic residues" evidence="2">
    <location>
        <begin position="631"/>
        <end position="652"/>
    </location>
</feature>
<dbReference type="OrthoDB" id="2951090at2759"/>
<feature type="region of interest" description="Disordered" evidence="2">
    <location>
        <begin position="446"/>
        <end position="502"/>
    </location>
</feature>
<reference evidence="4" key="1">
    <citation type="submission" date="2020-05" db="EMBL/GenBank/DDBJ databases">
        <title>Mycena genomes resolve the evolution of fungal bioluminescence.</title>
        <authorList>
            <person name="Tsai I.J."/>
        </authorList>
    </citation>
    <scope>NUCLEOTIDE SEQUENCE</scope>
    <source>
        <strain evidence="4">CCC161011</strain>
    </source>
</reference>
<dbReference type="InterPro" id="IPR050863">
    <property type="entry name" value="CenT-Element_Derived"/>
</dbReference>
<evidence type="ECO:0000313" key="4">
    <source>
        <dbReference type="EMBL" id="KAF7372587.1"/>
    </source>
</evidence>
<keyword evidence="5" id="KW-1185">Reference proteome</keyword>
<name>A0A8H6Z812_9AGAR</name>
<feature type="compositionally biased region" description="Acidic residues" evidence="2">
    <location>
        <begin position="758"/>
        <end position="771"/>
    </location>
</feature>
<feature type="compositionally biased region" description="Acidic residues" evidence="2">
    <location>
        <begin position="704"/>
        <end position="714"/>
    </location>
</feature>
<dbReference type="SMART" id="SM00674">
    <property type="entry name" value="CENPB"/>
    <property type="match status" value="1"/>
</dbReference>
<evidence type="ECO:0000256" key="2">
    <source>
        <dbReference type="SAM" id="MobiDB-lite"/>
    </source>
</evidence>